<sequence length="270" mass="29934">MLPAHPRRLPHSSGALELSLRPFGPEGLDVFLRLERPAPPGAPAESDDYHTIGQFYAAIEEGLRRLCDELGERRVFTGDPSRQVHTDHFRNTNGLLLPVVDLASALTAQQEIVDQGEGHGRSEVWDGDREAHHPDRAEVAHFYRFQELKAGRRYQRGDTPNSGPTGEAIRLDWDGVRPMRPNPRITDHPPGSAIRAAQEEFNHTYCALLHLLELAFNGNPKMLAVATGTMYGLKAQAEALMRMPDGEGTTAGPTFEYVAPEHRGWSTGDH</sequence>
<protein>
    <submittedName>
        <fullName evidence="2">Ferritin-like domain-containing protein</fullName>
    </submittedName>
</protein>
<comment type="caution">
    <text evidence="2">The sequence shown here is derived from an EMBL/GenBank/DDBJ whole genome shotgun (WGS) entry which is preliminary data.</text>
</comment>
<dbReference type="InterPro" id="IPR026820">
    <property type="entry name" value="VioB/RebD_dom"/>
</dbReference>
<organism evidence="2 3">
    <name type="scientific">Actinomadura adrarensis</name>
    <dbReference type="NCBI Taxonomy" id="1819600"/>
    <lineage>
        <taxon>Bacteria</taxon>
        <taxon>Bacillati</taxon>
        <taxon>Actinomycetota</taxon>
        <taxon>Actinomycetes</taxon>
        <taxon>Streptosporangiales</taxon>
        <taxon>Thermomonosporaceae</taxon>
        <taxon>Actinomadura</taxon>
    </lineage>
</organism>
<keyword evidence="3" id="KW-1185">Reference proteome</keyword>
<dbReference type="EMBL" id="JBHTIR010002692">
    <property type="protein sequence ID" value="MFD0854103.1"/>
    <property type="molecule type" value="Genomic_DNA"/>
</dbReference>
<gene>
    <name evidence="2" type="ORF">ACFQ07_17840</name>
</gene>
<proteinExistence type="predicted"/>
<dbReference type="Pfam" id="PF12902">
    <property type="entry name" value="Ferritin-like"/>
    <property type="match status" value="1"/>
</dbReference>
<dbReference type="PANTHER" id="PTHR34400">
    <property type="match status" value="1"/>
</dbReference>
<dbReference type="Proteomes" id="UP001597083">
    <property type="component" value="Unassembled WGS sequence"/>
</dbReference>
<dbReference type="Gene3D" id="1.20.1260.10">
    <property type="match status" value="1"/>
</dbReference>
<feature type="domain" description="Iminophenyl-pyruvate dimer synthase" evidence="1">
    <location>
        <begin position="2"/>
        <end position="149"/>
    </location>
</feature>
<evidence type="ECO:0000313" key="2">
    <source>
        <dbReference type="EMBL" id="MFD0854103.1"/>
    </source>
</evidence>
<dbReference type="InterPro" id="IPR012347">
    <property type="entry name" value="Ferritin-like"/>
</dbReference>
<feature type="non-terminal residue" evidence="2">
    <location>
        <position position="270"/>
    </location>
</feature>
<feature type="non-terminal residue" evidence="2">
    <location>
        <position position="1"/>
    </location>
</feature>
<accession>A0ABW3CK38</accession>
<reference evidence="3" key="1">
    <citation type="journal article" date="2019" name="Int. J. Syst. Evol. Microbiol.">
        <title>The Global Catalogue of Microorganisms (GCM) 10K type strain sequencing project: providing services to taxonomists for standard genome sequencing and annotation.</title>
        <authorList>
            <consortium name="The Broad Institute Genomics Platform"/>
            <consortium name="The Broad Institute Genome Sequencing Center for Infectious Disease"/>
            <person name="Wu L."/>
            <person name="Ma J."/>
        </authorList>
    </citation>
    <scope>NUCLEOTIDE SEQUENCE [LARGE SCALE GENOMIC DNA]</scope>
    <source>
        <strain evidence="3">JCM 31696</strain>
    </source>
</reference>
<evidence type="ECO:0000259" key="1">
    <source>
        <dbReference type="Pfam" id="PF12902"/>
    </source>
</evidence>
<evidence type="ECO:0000313" key="3">
    <source>
        <dbReference type="Proteomes" id="UP001597083"/>
    </source>
</evidence>
<dbReference type="PANTHER" id="PTHR34400:SF4">
    <property type="entry name" value="MEMBRANE PROTEIN"/>
    <property type="match status" value="1"/>
</dbReference>
<name>A0ABW3CK38_9ACTN</name>